<evidence type="ECO:0000256" key="1">
    <source>
        <dbReference type="SAM" id="Phobius"/>
    </source>
</evidence>
<accession>A0A0J6CYX1</accession>
<name>A0A0J6CYX1_9BACL</name>
<reference evidence="2" key="1">
    <citation type="submission" date="2015-06" db="EMBL/GenBank/DDBJ databases">
        <authorList>
            <person name="Liu B."/>
            <person name="Wang J."/>
            <person name="Zhu Y."/>
            <person name="Liu G."/>
            <person name="Chen Q."/>
            <person name="Zheng C."/>
            <person name="Che J."/>
            <person name="Ge C."/>
            <person name="Shi H."/>
            <person name="Pan Z."/>
            <person name="Liu X."/>
        </authorList>
    </citation>
    <scope>NUCLEOTIDE SEQUENCE [LARGE SCALE GENOMIC DNA]</scope>
    <source>
        <strain evidence="2">DSM 16346</strain>
    </source>
</reference>
<dbReference type="PATRIC" id="fig|157733.3.peg.1144"/>
<evidence type="ECO:0000313" key="2">
    <source>
        <dbReference type="EMBL" id="KMM37239.1"/>
    </source>
</evidence>
<dbReference type="InterPro" id="IPR036927">
    <property type="entry name" value="Cyt_c_oxase-like_su1_sf"/>
</dbReference>
<feature type="transmembrane region" description="Helical" evidence="1">
    <location>
        <begin position="6"/>
        <end position="28"/>
    </location>
</feature>
<dbReference type="Gene3D" id="1.20.210.10">
    <property type="entry name" value="Cytochrome c oxidase-like, subunit I domain"/>
    <property type="match status" value="1"/>
</dbReference>
<feature type="transmembrane region" description="Helical" evidence="1">
    <location>
        <begin position="97"/>
        <end position="119"/>
    </location>
</feature>
<keyword evidence="3" id="KW-1185">Reference proteome</keyword>
<protein>
    <submittedName>
        <fullName evidence="2">Cytochrome c oxidase</fullName>
    </submittedName>
</protein>
<dbReference type="Proteomes" id="UP000035996">
    <property type="component" value="Unassembled WGS sequence"/>
</dbReference>
<comment type="caution">
    <text evidence="2">The sequence shown here is derived from an EMBL/GenBank/DDBJ whole genome shotgun (WGS) entry which is preliminary data.</text>
</comment>
<proteinExistence type="predicted"/>
<dbReference type="OrthoDB" id="9808748at2"/>
<keyword evidence="1" id="KW-1133">Transmembrane helix</keyword>
<keyword evidence="1" id="KW-0812">Transmembrane</keyword>
<dbReference type="SUPFAM" id="SSF81442">
    <property type="entry name" value="Cytochrome c oxidase subunit I-like"/>
    <property type="match status" value="1"/>
</dbReference>
<feature type="transmembrane region" description="Helical" evidence="1">
    <location>
        <begin position="40"/>
        <end position="58"/>
    </location>
</feature>
<gene>
    <name evidence="2" type="ORF">AB986_15350</name>
</gene>
<organism evidence="2 3">
    <name type="scientific">Guptibacillus hwajinpoensis</name>
    <dbReference type="NCBI Taxonomy" id="208199"/>
    <lineage>
        <taxon>Bacteria</taxon>
        <taxon>Bacillati</taxon>
        <taxon>Bacillota</taxon>
        <taxon>Bacilli</taxon>
        <taxon>Bacillales</taxon>
        <taxon>Guptibacillaceae</taxon>
        <taxon>Guptibacillus</taxon>
    </lineage>
</organism>
<dbReference type="EMBL" id="LELK01000004">
    <property type="protein sequence ID" value="KMM37239.1"/>
    <property type="molecule type" value="Genomic_DNA"/>
</dbReference>
<dbReference type="STRING" id="157733.AB986_15350"/>
<feature type="transmembrane region" description="Helical" evidence="1">
    <location>
        <begin position="70"/>
        <end position="90"/>
    </location>
</feature>
<keyword evidence="1" id="KW-0472">Membrane</keyword>
<sequence>MKVGILFLKLAALYFLIGVSMGLLMEIIKDHSLSGAHAHINLLGWASMGMFGIIYLLFPKASETLLAKLHFWLYNISLPLFMIGLSFFLVGNTSLMFLLIIFPNILVLSVILFVINIFLNVKGEDVSPFLKQGQNTSV</sequence>
<dbReference type="AlphaFoldDB" id="A0A0J6CYX1"/>
<evidence type="ECO:0000313" key="3">
    <source>
        <dbReference type="Proteomes" id="UP000035996"/>
    </source>
</evidence>
<dbReference type="RefSeq" id="WP_048312113.1">
    <property type="nucleotide sequence ID" value="NZ_CP119526.1"/>
</dbReference>